<accession>A0ABQ6MRS0</accession>
<protein>
    <submittedName>
        <fullName evidence="3">Uncharacterized protein</fullName>
    </submittedName>
</protein>
<feature type="region of interest" description="Disordered" evidence="1">
    <location>
        <begin position="162"/>
        <end position="204"/>
    </location>
</feature>
<reference evidence="3 4" key="1">
    <citation type="journal article" date="2023" name="Commun. Biol.">
        <title>Genome analysis of Parmales, the sister group of diatoms, reveals the evolutionary specialization of diatoms from phago-mixotrophs to photoautotrophs.</title>
        <authorList>
            <person name="Ban H."/>
            <person name="Sato S."/>
            <person name="Yoshikawa S."/>
            <person name="Yamada K."/>
            <person name="Nakamura Y."/>
            <person name="Ichinomiya M."/>
            <person name="Sato N."/>
            <person name="Blanc-Mathieu R."/>
            <person name="Endo H."/>
            <person name="Kuwata A."/>
            <person name="Ogata H."/>
        </authorList>
    </citation>
    <scope>NUCLEOTIDE SEQUENCE [LARGE SCALE GENOMIC DNA]</scope>
</reference>
<gene>
    <name evidence="3" type="ORF">TeGR_g9941</name>
</gene>
<keyword evidence="2" id="KW-0472">Membrane</keyword>
<keyword evidence="4" id="KW-1185">Reference proteome</keyword>
<feature type="transmembrane region" description="Helical" evidence="2">
    <location>
        <begin position="45"/>
        <end position="67"/>
    </location>
</feature>
<keyword evidence="2" id="KW-0812">Transmembrane</keyword>
<feature type="compositionally biased region" description="Basic and acidic residues" evidence="1">
    <location>
        <begin position="295"/>
        <end position="316"/>
    </location>
</feature>
<evidence type="ECO:0000256" key="2">
    <source>
        <dbReference type="SAM" id="Phobius"/>
    </source>
</evidence>
<keyword evidence="2" id="KW-1133">Transmembrane helix</keyword>
<sequence length="316" mass="34098">MLMQPSRLLPGKNLFHMMERAASIASIIGSIIAVLGAAIPGVVRILGVLFVFCNLGYASYVVGFYVFDEKKVKNLYQVVPDEGDRFNMSAWNSHVKLIDELDLVPADREQMVGEMKLLRAKVLVAMEKELGKETGEAEEAKAAGYSRVNDYVIGLPVSAQQQQPAPALEDARTSGGKLLSGTSLDPEAQRGQNVADERPRAPAEVPLSAADVASLEAELALAEADLSAAHTSASAFLDAATAEGVKKKAMKISWRAYKKAKAEEEELQAEVDRLKARLPVRPAMVREPTGGPPGEEERDHRGKGGGGRDRMGSFQQ</sequence>
<feature type="region of interest" description="Disordered" evidence="1">
    <location>
        <begin position="279"/>
        <end position="316"/>
    </location>
</feature>
<evidence type="ECO:0000313" key="4">
    <source>
        <dbReference type="Proteomes" id="UP001165060"/>
    </source>
</evidence>
<evidence type="ECO:0000313" key="3">
    <source>
        <dbReference type="EMBL" id="GMI30929.1"/>
    </source>
</evidence>
<name>A0ABQ6MRS0_9STRA</name>
<evidence type="ECO:0000256" key="1">
    <source>
        <dbReference type="SAM" id="MobiDB-lite"/>
    </source>
</evidence>
<comment type="caution">
    <text evidence="3">The sequence shown here is derived from an EMBL/GenBank/DDBJ whole genome shotgun (WGS) entry which is preliminary data.</text>
</comment>
<feature type="transmembrane region" description="Helical" evidence="2">
    <location>
        <begin position="21"/>
        <end position="39"/>
    </location>
</feature>
<dbReference type="Proteomes" id="UP001165060">
    <property type="component" value="Unassembled WGS sequence"/>
</dbReference>
<dbReference type="EMBL" id="BRYB01004435">
    <property type="protein sequence ID" value="GMI30929.1"/>
    <property type="molecule type" value="Genomic_DNA"/>
</dbReference>
<proteinExistence type="predicted"/>
<organism evidence="3 4">
    <name type="scientific">Tetraparma gracilis</name>
    <dbReference type="NCBI Taxonomy" id="2962635"/>
    <lineage>
        <taxon>Eukaryota</taxon>
        <taxon>Sar</taxon>
        <taxon>Stramenopiles</taxon>
        <taxon>Ochrophyta</taxon>
        <taxon>Bolidophyceae</taxon>
        <taxon>Parmales</taxon>
        <taxon>Triparmaceae</taxon>
        <taxon>Tetraparma</taxon>
    </lineage>
</organism>